<protein>
    <submittedName>
        <fullName evidence="2">FA98A protein</fullName>
    </submittedName>
</protein>
<dbReference type="InterPro" id="IPR018797">
    <property type="entry name" value="FAM98"/>
</dbReference>
<feature type="non-terminal residue" evidence="2">
    <location>
        <position position="1"/>
    </location>
</feature>
<reference evidence="2 3" key="1">
    <citation type="journal article" date="2021" name="Cell">
        <title>Tracing the genetic footprints of vertebrate landing in non-teleost ray-finned fishes.</title>
        <authorList>
            <person name="Bi X."/>
            <person name="Wang K."/>
            <person name="Yang L."/>
            <person name="Pan H."/>
            <person name="Jiang H."/>
            <person name="Wei Q."/>
            <person name="Fang M."/>
            <person name="Yu H."/>
            <person name="Zhu C."/>
            <person name="Cai Y."/>
            <person name="He Y."/>
            <person name="Gan X."/>
            <person name="Zeng H."/>
            <person name="Yu D."/>
            <person name="Zhu Y."/>
            <person name="Jiang H."/>
            <person name="Qiu Q."/>
            <person name="Yang H."/>
            <person name="Zhang Y.E."/>
            <person name="Wang W."/>
            <person name="Zhu M."/>
            <person name="He S."/>
            <person name="Zhang G."/>
        </authorList>
    </citation>
    <scope>NUCLEOTIDE SEQUENCE [LARGE SCALE GENOMIC DNA]</scope>
    <source>
        <strain evidence="2">Bchr_013</strain>
    </source>
</reference>
<evidence type="ECO:0000313" key="3">
    <source>
        <dbReference type="Proteomes" id="UP000886611"/>
    </source>
</evidence>
<dbReference type="Proteomes" id="UP000886611">
    <property type="component" value="Unassembled WGS sequence"/>
</dbReference>
<name>A0A8X8BQT9_POLSE</name>
<dbReference type="PANTHER" id="PTHR31353:SF9">
    <property type="entry name" value="PROTEIN FAM98A"/>
    <property type="match status" value="1"/>
</dbReference>
<sequence>MGALSDRCHFRSGGRPLKHAQVCSVGVLRRARRTKGGGGYLAGLVSPVGLPLTTRRGLQLPGGGGLRKLQRLELVIHRLQHRVEVLSLRHSGSLYPADFARCKDEETAIGLGFPARILDGVCPESFRVQGQHFRHNGECCRKVIIMHLEHIRGKIKGAASFQLRSQSRVEEDRACERGVEVAEGTSPNESEGFQLEMSGLLSEMMCPYSVLTSGDVTKRLLNKNNCLLLLTYLISELEASKMIQVNKPSKAPQQQGSEVFNELKGICMGLGMSKPPANITMFQFFSGIEKKVHTEKLAKVYQPKRAALGGKSGISVANLFAAREDLSKILRTSSGRTREKTACAINKVQVTVLHVSK</sequence>
<dbReference type="GO" id="GO:0072669">
    <property type="term" value="C:tRNA-splicing ligase complex"/>
    <property type="evidence" value="ECO:0007669"/>
    <property type="project" value="TreeGrafter"/>
</dbReference>
<comment type="similarity">
    <text evidence="1">Belongs to the FAM98 family.</text>
</comment>
<keyword evidence="3" id="KW-1185">Reference proteome</keyword>
<proteinExistence type="inferred from homology"/>
<comment type="caution">
    <text evidence="2">The sequence shown here is derived from an EMBL/GenBank/DDBJ whole genome shotgun (WGS) entry which is preliminary data.</text>
</comment>
<evidence type="ECO:0000256" key="1">
    <source>
        <dbReference type="ARBA" id="ARBA00007218"/>
    </source>
</evidence>
<dbReference type="Pfam" id="PF10239">
    <property type="entry name" value="DUF2465"/>
    <property type="match status" value="1"/>
</dbReference>
<evidence type="ECO:0000313" key="2">
    <source>
        <dbReference type="EMBL" id="KAG2467023.1"/>
    </source>
</evidence>
<accession>A0A8X8BQT9</accession>
<gene>
    <name evidence="2" type="primary">Fam98a</name>
    <name evidence="2" type="ORF">GTO96_0010107</name>
</gene>
<dbReference type="EMBL" id="JAATIS010000859">
    <property type="protein sequence ID" value="KAG2467023.1"/>
    <property type="molecule type" value="Genomic_DNA"/>
</dbReference>
<feature type="non-terminal residue" evidence="2">
    <location>
        <position position="357"/>
    </location>
</feature>
<organism evidence="2 3">
    <name type="scientific">Polypterus senegalus</name>
    <name type="common">Senegal bichir</name>
    <dbReference type="NCBI Taxonomy" id="55291"/>
    <lineage>
        <taxon>Eukaryota</taxon>
        <taxon>Metazoa</taxon>
        <taxon>Chordata</taxon>
        <taxon>Craniata</taxon>
        <taxon>Vertebrata</taxon>
        <taxon>Euteleostomi</taxon>
        <taxon>Actinopterygii</taxon>
        <taxon>Polypteriformes</taxon>
        <taxon>Polypteridae</taxon>
        <taxon>Polypterus</taxon>
    </lineage>
</organism>
<dbReference type="AlphaFoldDB" id="A0A8X8BQT9"/>
<dbReference type="PANTHER" id="PTHR31353">
    <property type="entry name" value="FAM98"/>
    <property type="match status" value="1"/>
</dbReference>